<dbReference type="KEGG" id="coh:EAV92_13440"/>
<feature type="compositionally biased region" description="Gly residues" evidence="1">
    <location>
        <begin position="302"/>
        <end position="329"/>
    </location>
</feature>
<dbReference type="RefSeq" id="WP_123041575.1">
    <property type="nucleotide sequence ID" value="NZ_CP033433.1"/>
</dbReference>
<protein>
    <submittedName>
        <fullName evidence="2">Uncharacterized protein</fullName>
    </submittedName>
</protein>
<organism evidence="2 3">
    <name type="scientific">Cohnella candidum</name>
    <dbReference type="NCBI Taxonomy" id="2674991"/>
    <lineage>
        <taxon>Bacteria</taxon>
        <taxon>Bacillati</taxon>
        <taxon>Bacillota</taxon>
        <taxon>Bacilli</taxon>
        <taxon>Bacillales</taxon>
        <taxon>Paenibacillaceae</taxon>
        <taxon>Cohnella</taxon>
    </lineage>
</organism>
<feature type="region of interest" description="Disordered" evidence="1">
    <location>
        <begin position="280"/>
        <end position="352"/>
    </location>
</feature>
<gene>
    <name evidence="2" type="ORF">EAV92_13440</name>
</gene>
<sequence>MNWFKRLFSSSPARKPIRPRTFSYSYPIPERLGVRPELAEDANSLVSRLQESLAETYLQQVRERVKVRHPEIGDAKYGWMELELKRFFLLTAILRHVPMYSDDADLIWHEMLMFTREYQQFSERFAGFYIHHQPNVNPGDGGGDAEVMDARAEERAAFEIVYAALFSLAPETHRLLGPFYRHRMPSALLEEIESGDEERLRAALRVRDSSDIAVTAVQERVLAAVREKTGQARAYHDDSRPGEQSAFYAGADPLWILMAYGLASETMPFDPYALERERQRQQGSSCGLYSDDGTYVDYGNDDGSGGNGDSGGDNGNGGGSCSSSDGGGDSSSCSSSSCSSSSCGSSCGGGGD</sequence>
<reference evidence="2 3" key="1">
    <citation type="submission" date="2018-10" db="EMBL/GenBank/DDBJ databases">
        <title>Genome Sequence of Cohnella sp.</title>
        <authorList>
            <person name="Srinivasan S."/>
            <person name="Kim M.K."/>
        </authorList>
    </citation>
    <scope>NUCLEOTIDE SEQUENCE [LARGE SCALE GENOMIC DNA]</scope>
    <source>
        <strain evidence="2 3">18JY8-7</strain>
    </source>
</reference>
<dbReference type="Proteomes" id="UP000269097">
    <property type="component" value="Chromosome"/>
</dbReference>
<keyword evidence="3" id="KW-1185">Reference proteome</keyword>
<name>A0A3G3JZA9_9BACL</name>
<evidence type="ECO:0000313" key="3">
    <source>
        <dbReference type="Proteomes" id="UP000269097"/>
    </source>
</evidence>
<dbReference type="AlphaFoldDB" id="A0A3G3JZA9"/>
<proteinExistence type="predicted"/>
<dbReference type="EMBL" id="CP033433">
    <property type="protein sequence ID" value="AYQ73492.1"/>
    <property type="molecule type" value="Genomic_DNA"/>
</dbReference>
<evidence type="ECO:0000256" key="1">
    <source>
        <dbReference type="SAM" id="MobiDB-lite"/>
    </source>
</evidence>
<feature type="compositionally biased region" description="Low complexity" evidence="1">
    <location>
        <begin position="330"/>
        <end position="345"/>
    </location>
</feature>
<evidence type="ECO:0000313" key="2">
    <source>
        <dbReference type="EMBL" id="AYQ73492.1"/>
    </source>
</evidence>
<accession>A0A3G3JZA9</accession>